<dbReference type="InterPro" id="IPR010718">
    <property type="entry name" value="DUF1294"/>
</dbReference>
<evidence type="ECO:0000313" key="2">
    <source>
        <dbReference type="EMBL" id="HJC14623.1"/>
    </source>
</evidence>
<organism evidence="2 3">
    <name type="scientific">Candidatus Fusicatenibacter intestinigallinarum</name>
    <dbReference type="NCBI Taxonomy" id="2838598"/>
    <lineage>
        <taxon>Bacteria</taxon>
        <taxon>Bacillati</taxon>
        <taxon>Bacillota</taxon>
        <taxon>Clostridia</taxon>
        <taxon>Lachnospirales</taxon>
        <taxon>Lachnospiraceae</taxon>
        <taxon>Fusicatenibacter</taxon>
    </lineage>
</organism>
<keyword evidence="1" id="KW-1133">Transmembrane helix</keyword>
<evidence type="ECO:0000256" key="1">
    <source>
        <dbReference type="SAM" id="Phobius"/>
    </source>
</evidence>
<dbReference type="EMBL" id="DWWU01000010">
    <property type="protein sequence ID" value="HJC14623.1"/>
    <property type="molecule type" value="Genomic_DNA"/>
</dbReference>
<accession>A0A9D2SMS3</accession>
<proteinExistence type="predicted"/>
<feature type="transmembrane region" description="Helical" evidence="1">
    <location>
        <begin position="102"/>
        <end position="125"/>
    </location>
</feature>
<keyword evidence="1" id="KW-0812">Transmembrane</keyword>
<comment type="caution">
    <text evidence="2">The sequence shown here is derived from an EMBL/GenBank/DDBJ whole genome shotgun (WGS) entry which is preliminary data.</text>
</comment>
<keyword evidence="1" id="KW-0472">Membrane</keyword>
<evidence type="ECO:0000313" key="3">
    <source>
        <dbReference type="Proteomes" id="UP000823849"/>
    </source>
</evidence>
<dbReference type="Pfam" id="PF06961">
    <property type="entry name" value="DUF1294"/>
    <property type="match status" value="1"/>
</dbReference>
<protein>
    <submittedName>
        <fullName evidence="2">DUF1294 domain-containing protein</fullName>
    </submittedName>
</protein>
<name>A0A9D2SMS3_9FIRM</name>
<sequence length="126" mass="14498">MIVDILQPFGRRNGCNNVTVRSSERLRHNSVNEVCQLNFFFCYLLAVNVAGFLLFGVDKSRARKHRWRIPERVLFAAAWIGGSLGCLAGMYGFRHKTRHRTFVIGIPAIFLLQCFLLAGFVYRYLL</sequence>
<feature type="transmembrane region" description="Helical" evidence="1">
    <location>
        <begin position="69"/>
        <end position="90"/>
    </location>
</feature>
<reference evidence="2" key="1">
    <citation type="journal article" date="2021" name="PeerJ">
        <title>Extensive microbial diversity within the chicken gut microbiome revealed by metagenomics and culture.</title>
        <authorList>
            <person name="Gilroy R."/>
            <person name="Ravi A."/>
            <person name="Getino M."/>
            <person name="Pursley I."/>
            <person name="Horton D.L."/>
            <person name="Alikhan N.F."/>
            <person name="Baker D."/>
            <person name="Gharbi K."/>
            <person name="Hall N."/>
            <person name="Watson M."/>
            <person name="Adriaenssens E.M."/>
            <person name="Foster-Nyarko E."/>
            <person name="Jarju S."/>
            <person name="Secka A."/>
            <person name="Antonio M."/>
            <person name="Oren A."/>
            <person name="Chaudhuri R.R."/>
            <person name="La Ragione R."/>
            <person name="Hildebrand F."/>
            <person name="Pallen M.J."/>
        </authorList>
    </citation>
    <scope>NUCLEOTIDE SEQUENCE</scope>
    <source>
        <strain evidence="2">CHK185-5351</strain>
    </source>
</reference>
<reference evidence="2" key="2">
    <citation type="submission" date="2021-04" db="EMBL/GenBank/DDBJ databases">
        <authorList>
            <person name="Gilroy R."/>
        </authorList>
    </citation>
    <scope>NUCLEOTIDE SEQUENCE</scope>
    <source>
        <strain evidence="2">CHK185-5351</strain>
    </source>
</reference>
<feature type="transmembrane region" description="Helical" evidence="1">
    <location>
        <begin position="37"/>
        <end position="57"/>
    </location>
</feature>
<dbReference type="Proteomes" id="UP000823849">
    <property type="component" value="Unassembled WGS sequence"/>
</dbReference>
<dbReference type="AlphaFoldDB" id="A0A9D2SMS3"/>
<gene>
    <name evidence="2" type="ORF">H9705_02170</name>
</gene>